<evidence type="ECO:0000313" key="3">
    <source>
        <dbReference type="EMBL" id="KYK60021.1"/>
    </source>
</evidence>
<keyword evidence="4" id="KW-1185">Reference proteome</keyword>
<feature type="compositionally biased region" description="Polar residues" evidence="1">
    <location>
        <begin position="42"/>
        <end position="52"/>
    </location>
</feature>
<dbReference type="Pfam" id="PF06985">
    <property type="entry name" value="HET"/>
    <property type="match status" value="1"/>
</dbReference>
<evidence type="ECO:0000259" key="2">
    <source>
        <dbReference type="Pfam" id="PF06985"/>
    </source>
</evidence>
<sequence>MPESPRARDGDPPSQAKKQSLASRLLGSLGQGRKDAAGSGLNRASSTASQSPIPRMREWLDSCNSEHGSHCSGTDPLPTWRPVFLVDAVDGCLVRAKPSDRYTALSYVWGIPPQRYAPGSVAELLASNVDAFLQQLPDTAVPRTFLDAIWLSRKLGIRHIWIDRLCVVQDDADAKIDHAQHMAYVFANAYLTIVAAHGDVATGLLPLDPRRPVRNPRAGTNEHDELLLASKWSARAWTLQELLYSRRAIFFFEDTITWECHCDGWQGPAAAAGAKAPRGKRGACANSTSTALLGYRHAPWPDLDEFARIAIDYSTRKVTFVDDSLPAFEGISRLLSNVFAGGVVYGMPLVFLDAALLWKPQATIRRRALSRPPFLPSWSWMGWWFDGVPVDLTLWRAAADFVEETVATRRASKRFQPTHSFRLKPTVTWHLTDRANTVAVDNAGFRYRELRSRKNLDAPLPPGWSRTGSGSRFSHDSDESTVFKYPVPVLDPLGSGGFAPGQPPRPLPGPLLAFRTAFAFFDVDYAISLNPKDKANPPVAVGNIWSRKDKWIGEFRAHDGWLGVQSSNYGGDEKLEFIAISTASERRGSYVFSLEKFEENMNSDEKIDIVNVMWIERISGIAYRRGIGHILHKAWDAEATDEVDILLG</sequence>
<dbReference type="EMBL" id="LAYC01000001">
    <property type="protein sequence ID" value="KYK60021.1"/>
    <property type="molecule type" value="Genomic_DNA"/>
</dbReference>
<dbReference type="InParanoid" id="A0A151GSH5"/>
<feature type="domain" description="Heterokaryon incompatibility" evidence="2">
    <location>
        <begin position="102"/>
        <end position="241"/>
    </location>
</feature>
<dbReference type="InterPro" id="IPR010730">
    <property type="entry name" value="HET"/>
</dbReference>
<dbReference type="GeneID" id="63713798"/>
<gene>
    <name evidence="3" type="ORF">DCS_01155</name>
</gene>
<evidence type="ECO:0000313" key="4">
    <source>
        <dbReference type="Proteomes" id="UP000076580"/>
    </source>
</evidence>
<proteinExistence type="predicted"/>
<dbReference type="OrthoDB" id="2975793at2759"/>
<dbReference type="Proteomes" id="UP000076580">
    <property type="component" value="Chromosome 01"/>
</dbReference>
<feature type="region of interest" description="Disordered" evidence="1">
    <location>
        <begin position="458"/>
        <end position="477"/>
    </location>
</feature>
<feature type="compositionally biased region" description="Basic and acidic residues" evidence="1">
    <location>
        <begin position="1"/>
        <end position="11"/>
    </location>
</feature>
<protein>
    <submittedName>
        <fullName evidence="3">Tol protein</fullName>
    </submittedName>
</protein>
<dbReference type="PANTHER" id="PTHR33112">
    <property type="entry name" value="DOMAIN PROTEIN, PUTATIVE-RELATED"/>
    <property type="match status" value="1"/>
</dbReference>
<dbReference type="STRING" id="98403.A0A151GSH5"/>
<comment type="caution">
    <text evidence="3">The sequence shown here is derived from an EMBL/GenBank/DDBJ whole genome shotgun (WGS) entry which is preliminary data.</text>
</comment>
<evidence type="ECO:0000256" key="1">
    <source>
        <dbReference type="SAM" id="MobiDB-lite"/>
    </source>
</evidence>
<reference evidence="3 4" key="1">
    <citation type="journal article" date="2016" name="Sci. Rep.">
        <title>Insights into Adaptations to a Near-Obligate Nematode Endoparasitic Lifestyle from the Finished Genome of Drechmeria coniospora.</title>
        <authorList>
            <person name="Zhang L."/>
            <person name="Zhou Z."/>
            <person name="Guo Q."/>
            <person name="Fokkens L."/>
            <person name="Miskei M."/>
            <person name="Pocsi I."/>
            <person name="Zhang W."/>
            <person name="Chen M."/>
            <person name="Wang L."/>
            <person name="Sun Y."/>
            <person name="Donzelli B.G."/>
            <person name="Gibson D.M."/>
            <person name="Nelson D.R."/>
            <person name="Luo J.G."/>
            <person name="Rep M."/>
            <person name="Liu H."/>
            <person name="Yang S."/>
            <person name="Wang J."/>
            <person name="Krasnoff S.B."/>
            <person name="Xu Y."/>
            <person name="Molnar I."/>
            <person name="Lin M."/>
        </authorList>
    </citation>
    <scope>NUCLEOTIDE SEQUENCE [LARGE SCALE GENOMIC DNA]</scope>
    <source>
        <strain evidence="3 4">ARSEF 6962</strain>
    </source>
</reference>
<accession>A0A151GSH5</accession>
<dbReference type="RefSeq" id="XP_040659373.1">
    <property type="nucleotide sequence ID" value="XM_040798490.1"/>
</dbReference>
<dbReference type="AlphaFoldDB" id="A0A151GSH5"/>
<feature type="region of interest" description="Disordered" evidence="1">
    <location>
        <begin position="1"/>
        <end position="54"/>
    </location>
</feature>
<organism evidence="3 4">
    <name type="scientific">Drechmeria coniospora</name>
    <name type="common">Nematophagous fungus</name>
    <name type="synonym">Meria coniospora</name>
    <dbReference type="NCBI Taxonomy" id="98403"/>
    <lineage>
        <taxon>Eukaryota</taxon>
        <taxon>Fungi</taxon>
        <taxon>Dikarya</taxon>
        <taxon>Ascomycota</taxon>
        <taxon>Pezizomycotina</taxon>
        <taxon>Sordariomycetes</taxon>
        <taxon>Hypocreomycetidae</taxon>
        <taxon>Hypocreales</taxon>
        <taxon>Ophiocordycipitaceae</taxon>
        <taxon>Drechmeria</taxon>
    </lineage>
</organism>
<dbReference type="PANTHER" id="PTHR33112:SF12">
    <property type="entry name" value="HETEROKARYON INCOMPATIBILITY DOMAIN-CONTAINING PROTEIN"/>
    <property type="match status" value="1"/>
</dbReference>
<name>A0A151GSH5_DRECN</name>